<reference evidence="5 6" key="1">
    <citation type="journal article" date="2015" name="Nature">
        <title>rRNA introns, odd ribosomes, and small enigmatic genomes across a large radiation of phyla.</title>
        <authorList>
            <person name="Brown C.T."/>
            <person name="Hug L.A."/>
            <person name="Thomas B.C."/>
            <person name="Sharon I."/>
            <person name="Castelle C.J."/>
            <person name="Singh A."/>
            <person name="Wilkins M.J."/>
            <person name="Williams K.H."/>
            <person name="Banfield J.F."/>
        </authorList>
    </citation>
    <scope>NUCLEOTIDE SEQUENCE [LARGE SCALE GENOMIC DNA]</scope>
</reference>
<dbReference type="InterPro" id="IPR002139">
    <property type="entry name" value="Ribo/fructo_kinase"/>
</dbReference>
<feature type="domain" description="Carbohydrate kinase PfkB" evidence="4">
    <location>
        <begin position="36"/>
        <end position="306"/>
    </location>
</feature>
<evidence type="ECO:0000259" key="4">
    <source>
        <dbReference type="Pfam" id="PF00294"/>
    </source>
</evidence>
<dbReference type="PANTHER" id="PTHR10584:SF166">
    <property type="entry name" value="RIBOKINASE"/>
    <property type="match status" value="1"/>
</dbReference>
<keyword evidence="3" id="KW-0418">Kinase</keyword>
<dbReference type="SUPFAM" id="SSF53613">
    <property type="entry name" value="Ribokinase-like"/>
    <property type="match status" value="1"/>
</dbReference>
<evidence type="ECO:0000256" key="1">
    <source>
        <dbReference type="ARBA" id="ARBA00010688"/>
    </source>
</evidence>
<dbReference type="Pfam" id="PF00294">
    <property type="entry name" value="PfkB"/>
    <property type="match status" value="1"/>
</dbReference>
<evidence type="ECO:0000313" key="5">
    <source>
        <dbReference type="EMBL" id="KKP44816.1"/>
    </source>
</evidence>
<dbReference type="InterPro" id="IPR029056">
    <property type="entry name" value="Ribokinase-like"/>
</dbReference>
<evidence type="ECO:0000256" key="2">
    <source>
        <dbReference type="ARBA" id="ARBA00022679"/>
    </source>
</evidence>
<sequence length="330" mass="35946">MSSFDLLSVGDANLDVFINPSESESLCDINTKECLIAFSYADKIPVKDLEFSVGGNAANNAVGTKRLGINTGTVLTLGDDSTGLQIIEKLKKENIDLTYVVQQPSTPSNFNVAITYTGERTIFTYHAPRSYEFPVQLPKVPWVYLTSMGESFRPFYNHITEWLVKNPEVSLAFNPGSWQLRAGLESLSSIFKLTKIIFVNKQEAEKLTGVEAKDEVTKELLVALSNLGPKMSVVTDGGNGAYVFDGVKCFYSSVLPVDAYERTGAGDAFGSGFLGAIIKGKTVEEALIWGTVNSASVIGYVGAQKGLLREMDIDTWVERAKSSGVKVEEM</sequence>
<dbReference type="Proteomes" id="UP000034778">
    <property type="component" value="Unassembled WGS sequence"/>
</dbReference>
<dbReference type="AlphaFoldDB" id="A0A0G0A0W4"/>
<gene>
    <name evidence="5" type="ORF">UR35_C0006G0051</name>
</gene>
<proteinExistence type="inferred from homology"/>
<dbReference type="STRING" id="1618566.UR35_C0006G0051"/>
<dbReference type="PANTHER" id="PTHR10584">
    <property type="entry name" value="SUGAR KINASE"/>
    <property type="match status" value="1"/>
</dbReference>
<dbReference type="InterPro" id="IPR011611">
    <property type="entry name" value="PfkB_dom"/>
</dbReference>
<evidence type="ECO:0000313" key="6">
    <source>
        <dbReference type="Proteomes" id="UP000034778"/>
    </source>
</evidence>
<keyword evidence="2" id="KW-0808">Transferase</keyword>
<organism evidence="5 6">
    <name type="scientific">Candidatus Woesebacteria bacterium GW2011_GWB1_33_22</name>
    <dbReference type="NCBI Taxonomy" id="1618566"/>
    <lineage>
        <taxon>Bacteria</taxon>
        <taxon>Candidatus Woeseibacteriota</taxon>
    </lineage>
</organism>
<dbReference type="Gene3D" id="3.40.1190.20">
    <property type="match status" value="1"/>
</dbReference>
<dbReference type="EMBL" id="LBOW01000006">
    <property type="protein sequence ID" value="KKP44816.1"/>
    <property type="molecule type" value="Genomic_DNA"/>
</dbReference>
<protein>
    <recommendedName>
        <fullName evidence="4">Carbohydrate kinase PfkB domain-containing protein</fullName>
    </recommendedName>
</protein>
<comment type="similarity">
    <text evidence="1">Belongs to the carbohydrate kinase PfkB family.</text>
</comment>
<dbReference type="InterPro" id="IPR002173">
    <property type="entry name" value="Carboh/pur_kinase_PfkB_CS"/>
</dbReference>
<dbReference type="PRINTS" id="PR00990">
    <property type="entry name" value="RIBOKINASE"/>
</dbReference>
<dbReference type="GO" id="GO:0016301">
    <property type="term" value="F:kinase activity"/>
    <property type="evidence" value="ECO:0007669"/>
    <property type="project" value="UniProtKB-KW"/>
</dbReference>
<comment type="caution">
    <text evidence="5">The sequence shown here is derived from an EMBL/GenBank/DDBJ whole genome shotgun (WGS) entry which is preliminary data.</text>
</comment>
<dbReference type="GO" id="GO:0006796">
    <property type="term" value="P:phosphate-containing compound metabolic process"/>
    <property type="evidence" value="ECO:0007669"/>
    <property type="project" value="UniProtKB-ARBA"/>
</dbReference>
<evidence type="ECO:0000256" key="3">
    <source>
        <dbReference type="ARBA" id="ARBA00022777"/>
    </source>
</evidence>
<dbReference type="GO" id="GO:0005829">
    <property type="term" value="C:cytosol"/>
    <property type="evidence" value="ECO:0007669"/>
    <property type="project" value="TreeGrafter"/>
</dbReference>
<name>A0A0G0A0W4_9BACT</name>
<dbReference type="PROSITE" id="PS00583">
    <property type="entry name" value="PFKB_KINASES_1"/>
    <property type="match status" value="1"/>
</dbReference>
<accession>A0A0G0A0W4</accession>